<gene>
    <name evidence="2" type="ORF">BN488_01540</name>
</gene>
<evidence type="ECO:0000313" key="2">
    <source>
        <dbReference type="EMBL" id="CDA10501.1"/>
    </source>
</evidence>
<dbReference type="Proteomes" id="UP000017980">
    <property type="component" value="Unassembled WGS sequence"/>
</dbReference>
<reference evidence="2" key="1">
    <citation type="submission" date="2012-11" db="EMBL/GenBank/DDBJ databases">
        <title>Dependencies among metagenomic species, viruses, plasmids and units of genetic variation.</title>
        <authorList>
            <person name="Nielsen H.B."/>
            <person name="Almeida M."/>
            <person name="Juncker A.S."/>
            <person name="Rasmussen S."/>
            <person name="Li J."/>
            <person name="Sunagawa S."/>
            <person name="Plichta D."/>
            <person name="Gautier L."/>
            <person name="Le Chatelier E."/>
            <person name="Peletier E."/>
            <person name="Bonde I."/>
            <person name="Nielsen T."/>
            <person name="Manichanh C."/>
            <person name="Arumugam M."/>
            <person name="Batto J."/>
            <person name="Santos M.B.Q.D."/>
            <person name="Blom N."/>
            <person name="Borruel N."/>
            <person name="Burgdorf K.S."/>
            <person name="Boumezbeur F."/>
            <person name="Casellas F."/>
            <person name="Dore J."/>
            <person name="Guarner F."/>
            <person name="Hansen T."/>
            <person name="Hildebrand F."/>
            <person name="Kaas R.S."/>
            <person name="Kennedy S."/>
            <person name="Kristiansen K."/>
            <person name="Kultima J.R."/>
            <person name="Leonard P."/>
            <person name="Levenez F."/>
            <person name="Lund O."/>
            <person name="Moumen B."/>
            <person name="Le Paslier D."/>
            <person name="Pons N."/>
            <person name="Pedersen O."/>
            <person name="Prifti E."/>
            <person name="Qin J."/>
            <person name="Raes J."/>
            <person name="Tap J."/>
            <person name="Tims S."/>
            <person name="Ussery D.W."/>
            <person name="Yamada T."/>
            <person name="MetaHit consortium"/>
            <person name="Renault P."/>
            <person name="Sicheritz-Ponten T."/>
            <person name="Bork P."/>
            <person name="Wang J."/>
            <person name="Brunak S."/>
            <person name="Ehrlich S.D."/>
        </authorList>
    </citation>
    <scope>NUCLEOTIDE SEQUENCE [LARGE SCALE GENOMIC DNA]</scope>
</reference>
<evidence type="ECO:0000313" key="3">
    <source>
        <dbReference type="Proteomes" id="UP000017980"/>
    </source>
</evidence>
<dbReference type="Gene3D" id="3.90.105.50">
    <property type="match status" value="1"/>
</dbReference>
<sequence length="59" mass="6912">MNKKTITVKEFAAAYGFGVTRSYELIKQDNFPVIYCGRRILILVDQLDDWFAQHKGVRF</sequence>
<comment type="caution">
    <text evidence="2">The sequence shown here is derived from an EMBL/GenBank/DDBJ whole genome shotgun (WGS) entry which is preliminary data.</text>
</comment>
<feature type="domain" description="Helix-turn-helix" evidence="1">
    <location>
        <begin position="7"/>
        <end position="54"/>
    </location>
</feature>
<organism evidence="2 3">
    <name type="scientific">Intestinibacter bartlettii CAG:1329</name>
    <dbReference type="NCBI Taxonomy" id="1263063"/>
    <lineage>
        <taxon>Bacteria</taxon>
        <taxon>Bacillati</taxon>
        <taxon>Bacillota</taxon>
        <taxon>Clostridia</taxon>
        <taxon>Peptostreptococcales</taxon>
        <taxon>Peptostreptococcaceae</taxon>
        <taxon>Intestinibacter</taxon>
    </lineage>
</organism>
<dbReference type="Pfam" id="PF12728">
    <property type="entry name" value="HTH_17"/>
    <property type="match status" value="1"/>
</dbReference>
<dbReference type="EMBL" id="CBBD010000040">
    <property type="protein sequence ID" value="CDA10501.1"/>
    <property type="molecule type" value="Genomic_DNA"/>
</dbReference>
<protein>
    <recommendedName>
        <fullName evidence="1">Helix-turn-helix domain-containing protein</fullName>
    </recommendedName>
</protein>
<dbReference type="InterPro" id="IPR041657">
    <property type="entry name" value="HTH_17"/>
</dbReference>
<dbReference type="AlphaFoldDB" id="R5XP00"/>
<accession>R5XP00</accession>
<name>R5XP00_9FIRM</name>
<dbReference type="InterPro" id="IPR038148">
    <property type="entry name" value="Tn1545/Tn916_Xis"/>
</dbReference>
<evidence type="ECO:0000259" key="1">
    <source>
        <dbReference type="Pfam" id="PF12728"/>
    </source>
</evidence>
<proteinExistence type="predicted"/>
<dbReference type="RefSeq" id="WP_022071791.1">
    <property type="nucleotide sequence ID" value="NZ_HF999327.1"/>
</dbReference>